<sequence length="444" mass="48572">MGLGNGVFCNPKPKFAHQWNPHIRSSIRSSSSSSSLKPPSLRYAVLGAGFAGLSVAWHLLKQGPKDAHLCVDIYDELGIGGGASGVSGGLLHPYSPKAKLLWRGAECWKECQNLLNIAETIEHMRTSDLVDQDLANSSEGPLIQRRGILRPATDMKNADTLKENAQNCLGSCRIELIDKDGAQTLVPDLFVPSNSAVYMPQAVNIHPKRYLQALFLACQDLVKESSRSRYEEEKVVYLHKKSIANLSELSGEYNAVIICLGAKAVMLPELSGKLPLRTCRGVVTHLQLPSFAQGEYGDHCPSILSDAWLAVQGPRNVVMGSTWDWGSRNFSSTVSTEEASTALDELMLKASTVYPCIRNWVFTRARAGVRAMPPLTPLGSLPLLGCVNDTISCQNVECRYWFVGGLGSRGLLYHGWLGKLTAQAVISCNEDFLPCELTSWKKLK</sequence>
<dbReference type="STRING" id="337451.A0A3S3M1T3"/>
<evidence type="ECO:0000313" key="2">
    <source>
        <dbReference type="EMBL" id="RWR75490.1"/>
    </source>
</evidence>
<evidence type="ECO:0000313" key="3">
    <source>
        <dbReference type="Proteomes" id="UP000283530"/>
    </source>
</evidence>
<dbReference type="PANTHER" id="PTHR13847">
    <property type="entry name" value="SARCOSINE DEHYDROGENASE-RELATED"/>
    <property type="match status" value="1"/>
</dbReference>
<comment type="caution">
    <text evidence="2">The sequence shown here is derived from an EMBL/GenBank/DDBJ whole genome shotgun (WGS) entry which is preliminary data.</text>
</comment>
<dbReference type="InterPro" id="IPR036188">
    <property type="entry name" value="FAD/NAD-bd_sf"/>
</dbReference>
<dbReference type="AlphaFoldDB" id="A0A3S3M1T3"/>
<organism evidence="2 3">
    <name type="scientific">Cinnamomum micranthum f. kanehirae</name>
    <dbReference type="NCBI Taxonomy" id="337451"/>
    <lineage>
        <taxon>Eukaryota</taxon>
        <taxon>Viridiplantae</taxon>
        <taxon>Streptophyta</taxon>
        <taxon>Embryophyta</taxon>
        <taxon>Tracheophyta</taxon>
        <taxon>Spermatophyta</taxon>
        <taxon>Magnoliopsida</taxon>
        <taxon>Magnoliidae</taxon>
        <taxon>Laurales</taxon>
        <taxon>Lauraceae</taxon>
        <taxon>Cinnamomum</taxon>
    </lineage>
</organism>
<dbReference type="Proteomes" id="UP000283530">
    <property type="component" value="Unassembled WGS sequence"/>
</dbReference>
<dbReference type="SUPFAM" id="SSF51971">
    <property type="entry name" value="Nucleotide-binding domain"/>
    <property type="match status" value="1"/>
</dbReference>
<reference evidence="2 3" key="1">
    <citation type="journal article" date="2019" name="Nat. Plants">
        <title>Stout camphor tree genome fills gaps in understanding of flowering plant genome evolution.</title>
        <authorList>
            <person name="Chaw S.M."/>
            <person name="Liu Y.C."/>
            <person name="Wu Y.W."/>
            <person name="Wang H.Y."/>
            <person name="Lin C.I."/>
            <person name="Wu C.S."/>
            <person name="Ke H.M."/>
            <person name="Chang L.Y."/>
            <person name="Hsu C.Y."/>
            <person name="Yang H.T."/>
            <person name="Sudianto E."/>
            <person name="Hsu M.H."/>
            <person name="Wu K.P."/>
            <person name="Wang L.N."/>
            <person name="Leebens-Mack J.H."/>
            <person name="Tsai I.J."/>
        </authorList>
    </citation>
    <scope>NUCLEOTIDE SEQUENCE [LARGE SCALE GENOMIC DNA]</scope>
    <source>
        <strain evidence="3">cv. Chaw 1501</strain>
        <tissue evidence="2">Young leaves</tissue>
    </source>
</reference>
<feature type="domain" description="FAD dependent oxidoreductase" evidence="1">
    <location>
        <begin position="43"/>
        <end position="423"/>
    </location>
</feature>
<dbReference type="Gene3D" id="3.50.50.60">
    <property type="entry name" value="FAD/NAD(P)-binding domain"/>
    <property type="match status" value="1"/>
</dbReference>
<dbReference type="InterPro" id="IPR006076">
    <property type="entry name" value="FAD-dep_OxRdtase"/>
</dbReference>
<name>A0A3S3M1T3_9MAGN</name>
<protein>
    <submittedName>
        <fullName evidence="2">FAD dependent oxidoreductase</fullName>
    </submittedName>
</protein>
<dbReference type="PANTHER" id="PTHR13847:SF261">
    <property type="entry name" value="FAD-DEPENDENT OXIDOREDUCTASE FAMILY PROTEIN"/>
    <property type="match status" value="1"/>
</dbReference>
<evidence type="ECO:0000259" key="1">
    <source>
        <dbReference type="Pfam" id="PF01266"/>
    </source>
</evidence>
<accession>A0A3S3M1T3</accession>
<dbReference type="OrthoDB" id="547145at2759"/>
<gene>
    <name evidence="2" type="ORF">CKAN_00387400</name>
</gene>
<dbReference type="GO" id="GO:0005737">
    <property type="term" value="C:cytoplasm"/>
    <property type="evidence" value="ECO:0007669"/>
    <property type="project" value="TreeGrafter"/>
</dbReference>
<proteinExistence type="predicted"/>
<keyword evidence="3" id="KW-1185">Reference proteome</keyword>
<dbReference type="Gene3D" id="3.30.9.10">
    <property type="entry name" value="D-Amino Acid Oxidase, subunit A, domain 2"/>
    <property type="match status" value="1"/>
</dbReference>
<dbReference type="Pfam" id="PF01266">
    <property type="entry name" value="DAO"/>
    <property type="match status" value="1"/>
</dbReference>
<dbReference type="EMBL" id="QPKB01000002">
    <property type="protein sequence ID" value="RWR75490.1"/>
    <property type="molecule type" value="Genomic_DNA"/>
</dbReference>